<dbReference type="eggNOG" id="COG1388">
    <property type="taxonomic scope" value="Bacteria"/>
</dbReference>
<name>A0A085ZF85_9FLAO</name>
<reference evidence="1 2" key="1">
    <citation type="submission" date="2014-07" db="EMBL/GenBank/DDBJ databases">
        <title>Genome of Chryseobacterium luteum DSM 18605.</title>
        <authorList>
            <person name="Stropko S.J."/>
            <person name="Pipes S.E."/>
            <person name="Newman J.D."/>
        </authorList>
    </citation>
    <scope>NUCLEOTIDE SEQUENCE [LARGE SCALE GENOMIC DNA]</scope>
    <source>
        <strain evidence="1 2">DSM 18605</strain>
    </source>
</reference>
<evidence type="ECO:0000313" key="1">
    <source>
        <dbReference type="EMBL" id="KFF03099.1"/>
    </source>
</evidence>
<dbReference type="EMBL" id="JPRO01000009">
    <property type="protein sequence ID" value="KFF03099.1"/>
    <property type="molecule type" value="Genomic_DNA"/>
</dbReference>
<dbReference type="OrthoDB" id="1231534at2"/>
<comment type="caution">
    <text evidence="1">The sequence shown here is derived from an EMBL/GenBank/DDBJ whole genome shotgun (WGS) entry which is preliminary data.</text>
</comment>
<sequence length="338" mass="39797">MKDSATKEYIKLKTEDLLDLEALCAEYGMTAEELVDFHNRHCSISELLSASLPKYVEYIYIPSDKFKARDNRLLKSTVLEIPAGSSDKVYGVIIRFLPKNLQIHYKTNIRRTPACIELSKEKTYVNNQGIDKIIEQLFEKAEQVLYPLQIDAGSNGSMQRILNKEDISQRWKTECFPKLKEYYQSETTDRILEQLDQAYADIDLKKDLFNRNIFYKLFFLPVYKGYPKFFSKDFLQIYFSGLSRDARYEIEYSLNKEYTRGNKIVLRITGTEEEDAFNRNKPKGKVDLLYKFERETREIFSISGTLSTFDKGKEYEIDFQVYEQIKNQSVLKHQKNTK</sequence>
<protein>
    <submittedName>
        <fullName evidence="1">Uncharacterized protein</fullName>
    </submittedName>
</protein>
<proteinExistence type="predicted"/>
<dbReference type="STRING" id="421531.IX38_12055"/>
<dbReference type="AlphaFoldDB" id="A0A085ZF85"/>
<evidence type="ECO:0000313" key="2">
    <source>
        <dbReference type="Proteomes" id="UP000028703"/>
    </source>
</evidence>
<dbReference type="Proteomes" id="UP000028703">
    <property type="component" value="Unassembled WGS sequence"/>
</dbReference>
<accession>A0A085ZF85</accession>
<dbReference type="RefSeq" id="WP_034705050.1">
    <property type="nucleotide sequence ID" value="NZ_JPRO01000009.1"/>
</dbReference>
<keyword evidence="2" id="KW-1185">Reference proteome</keyword>
<organism evidence="1 2">
    <name type="scientific">Chryseobacterium luteum</name>
    <dbReference type="NCBI Taxonomy" id="421531"/>
    <lineage>
        <taxon>Bacteria</taxon>
        <taxon>Pseudomonadati</taxon>
        <taxon>Bacteroidota</taxon>
        <taxon>Flavobacteriia</taxon>
        <taxon>Flavobacteriales</taxon>
        <taxon>Weeksellaceae</taxon>
        <taxon>Chryseobacterium group</taxon>
        <taxon>Chryseobacterium</taxon>
    </lineage>
</organism>
<gene>
    <name evidence="1" type="ORF">IX38_12055</name>
</gene>